<evidence type="ECO:0000259" key="2">
    <source>
        <dbReference type="Pfam" id="PF04366"/>
    </source>
</evidence>
<evidence type="ECO:0000256" key="1">
    <source>
        <dbReference type="SAM" id="MobiDB-lite"/>
    </source>
</evidence>
<feature type="compositionally biased region" description="Basic and acidic residues" evidence="1">
    <location>
        <begin position="406"/>
        <end position="417"/>
    </location>
</feature>
<dbReference type="Proteomes" id="UP000324585">
    <property type="component" value="Unassembled WGS sequence"/>
</dbReference>
<dbReference type="EMBL" id="VRMN01000001">
    <property type="protein sequence ID" value="KAA8498479.1"/>
    <property type="molecule type" value="Genomic_DNA"/>
</dbReference>
<feature type="compositionally biased region" description="Polar residues" evidence="1">
    <location>
        <begin position="352"/>
        <end position="363"/>
    </location>
</feature>
<proteinExistence type="predicted"/>
<feature type="compositionally biased region" description="Polar residues" evidence="1">
    <location>
        <begin position="295"/>
        <end position="304"/>
    </location>
</feature>
<feature type="region of interest" description="Disordered" evidence="1">
    <location>
        <begin position="261"/>
        <end position="386"/>
    </location>
</feature>
<dbReference type="Pfam" id="PF04366">
    <property type="entry name" value="Ysc84"/>
    <property type="match status" value="1"/>
</dbReference>
<feature type="region of interest" description="Disordered" evidence="1">
    <location>
        <begin position="405"/>
        <end position="428"/>
    </location>
</feature>
<evidence type="ECO:0000313" key="4">
    <source>
        <dbReference type="Proteomes" id="UP000324585"/>
    </source>
</evidence>
<protein>
    <submittedName>
        <fullName evidence="3">SH3 domain-containing protein</fullName>
    </submittedName>
</protein>
<keyword evidence="4" id="KW-1185">Reference proteome</keyword>
<dbReference type="AlphaFoldDB" id="A0A5J4Z3E2"/>
<feature type="compositionally biased region" description="Low complexity" evidence="1">
    <location>
        <begin position="334"/>
        <end position="351"/>
    </location>
</feature>
<dbReference type="InterPro" id="IPR051702">
    <property type="entry name" value="SH3_domain_YSC84-like"/>
</dbReference>
<dbReference type="OrthoDB" id="443981at2759"/>
<evidence type="ECO:0000313" key="3">
    <source>
        <dbReference type="EMBL" id="KAA8498479.1"/>
    </source>
</evidence>
<dbReference type="OMA" id="KRESEWW"/>
<feature type="compositionally biased region" description="Low complexity" evidence="1">
    <location>
        <begin position="272"/>
        <end position="288"/>
    </location>
</feature>
<sequence>MPLGISGVGVLQDDVRRAKLITNGWVGEKEMVNARIGDNGVQIPKWVVDKCYGVCFLFYLKAGFIYSGGLGTGFVMSKLNRGTPQQRWSGPSAVAAGGMGWGLQVGAQKVFHVIFLHTKAAVQTFASHAKANFGGDIGVSVGPIGRNANVRAEAGNKGVAASYSYSFSQGLFAGLNLDGTVVGTSAAMNRAFYGEDMTVGQILKGEKGLDIWKQSADLAKLYMNLDVALSSLGQQSFDGNYGESSLASFHGLQSGGLGRRSTVSGGNWWDTPSSSQQGFGQPGQPSRGASAAAATVNTWDTQPQAPHRAQTARAYDARDPYVDVVPPRDDGTSYNARRYGAQAAGGASSRNDNNGDNYSNQWGSFREENGAYAGAPDGRQGGANQGAAAGYWEDYFRRYGQPTESFDTRYRQQDHGSHRYPYYGGGHY</sequence>
<organism evidence="3 4">
    <name type="scientific">Porphyridium purpureum</name>
    <name type="common">Red alga</name>
    <name type="synonym">Porphyridium cruentum</name>
    <dbReference type="NCBI Taxonomy" id="35688"/>
    <lineage>
        <taxon>Eukaryota</taxon>
        <taxon>Rhodophyta</taxon>
        <taxon>Bangiophyceae</taxon>
        <taxon>Porphyridiales</taxon>
        <taxon>Porphyridiaceae</taxon>
        <taxon>Porphyridium</taxon>
    </lineage>
</organism>
<feature type="compositionally biased region" description="Basic and acidic residues" evidence="1">
    <location>
        <begin position="315"/>
        <end position="331"/>
    </location>
</feature>
<name>A0A5J4Z3E2_PORPP</name>
<dbReference type="PANTHER" id="PTHR15629">
    <property type="entry name" value="SH3YL1 PROTEIN"/>
    <property type="match status" value="1"/>
</dbReference>
<dbReference type="PANTHER" id="PTHR15629:SF2">
    <property type="entry name" value="SH3 DOMAIN-CONTAINING YSC84-LIKE PROTEIN 1"/>
    <property type="match status" value="1"/>
</dbReference>
<gene>
    <name evidence="3" type="ORF">FVE85_6064</name>
</gene>
<accession>A0A5J4Z3E2</accession>
<dbReference type="GO" id="GO:0035091">
    <property type="term" value="F:phosphatidylinositol binding"/>
    <property type="evidence" value="ECO:0007669"/>
    <property type="project" value="TreeGrafter"/>
</dbReference>
<reference evidence="4" key="1">
    <citation type="journal article" date="2019" name="Nat. Commun.">
        <title>Expansion of phycobilisome linker gene families in mesophilic red algae.</title>
        <authorList>
            <person name="Lee J."/>
            <person name="Kim D."/>
            <person name="Bhattacharya D."/>
            <person name="Yoon H.S."/>
        </authorList>
    </citation>
    <scope>NUCLEOTIDE SEQUENCE [LARGE SCALE GENOMIC DNA]</scope>
    <source>
        <strain evidence="4">CCMP 1328</strain>
    </source>
</reference>
<dbReference type="InterPro" id="IPR007461">
    <property type="entry name" value="Ysc84_actin-binding"/>
</dbReference>
<comment type="caution">
    <text evidence="3">The sequence shown here is derived from an EMBL/GenBank/DDBJ whole genome shotgun (WGS) entry which is preliminary data.</text>
</comment>
<feature type="domain" description="Ysc84 actin-binding" evidence="2">
    <location>
        <begin position="97"/>
        <end position="212"/>
    </location>
</feature>